<evidence type="ECO:0000256" key="1">
    <source>
        <dbReference type="ARBA" id="ARBA00004141"/>
    </source>
</evidence>
<feature type="transmembrane region" description="Helical" evidence="5">
    <location>
        <begin position="80"/>
        <end position="101"/>
    </location>
</feature>
<comment type="subcellular location">
    <subcellularLocation>
        <location evidence="1">Membrane</location>
        <topology evidence="1">Multi-pass membrane protein</topology>
    </subcellularLocation>
</comment>
<dbReference type="PANTHER" id="PTHR31465">
    <property type="entry name" value="PROTEIN RTA1-RELATED"/>
    <property type="match status" value="1"/>
</dbReference>
<gene>
    <name evidence="6" type="ORF">WJX73_005405</name>
</gene>
<evidence type="ECO:0000256" key="3">
    <source>
        <dbReference type="ARBA" id="ARBA00022989"/>
    </source>
</evidence>
<evidence type="ECO:0000313" key="6">
    <source>
        <dbReference type="EMBL" id="KAK9808269.1"/>
    </source>
</evidence>
<evidence type="ECO:0000313" key="7">
    <source>
        <dbReference type="Proteomes" id="UP001465755"/>
    </source>
</evidence>
<evidence type="ECO:0000256" key="4">
    <source>
        <dbReference type="ARBA" id="ARBA00023136"/>
    </source>
</evidence>
<organism evidence="6 7">
    <name type="scientific">Symbiochloris irregularis</name>
    <dbReference type="NCBI Taxonomy" id="706552"/>
    <lineage>
        <taxon>Eukaryota</taxon>
        <taxon>Viridiplantae</taxon>
        <taxon>Chlorophyta</taxon>
        <taxon>core chlorophytes</taxon>
        <taxon>Trebouxiophyceae</taxon>
        <taxon>Trebouxiales</taxon>
        <taxon>Trebouxiaceae</taxon>
        <taxon>Symbiochloris</taxon>
    </lineage>
</organism>
<keyword evidence="2 5" id="KW-0812">Transmembrane</keyword>
<evidence type="ECO:0000256" key="5">
    <source>
        <dbReference type="SAM" id="Phobius"/>
    </source>
</evidence>
<sequence length="173" mass="19112">MQCLLIIPPSFLALVDYIALGRLIGLIQATKAPGTPFTLRPQLVTWVFFALEIASLACQGAGAGLSVGDPKKHMDAPHATLGKILLIVGLATLVALIFFFLCTTVYVQKSRQLQVPELRPSLQTVFLGLYATTTLLLIRNTFRVVEFSMGWHGWLARHELLFYLLDSLMILIS</sequence>
<name>A0AAW1PF86_9CHLO</name>
<dbReference type="PANTHER" id="PTHR31465:SF1">
    <property type="entry name" value="PROTEIN RTA1-RELATED"/>
    <property type="match status" value="1"/>
</dbReference>
<comment type="caution">
    <text evidence="6">The sequence shown here is derived from an EMBL/GenBank/DDBJ whole genome shotgun (WGS) entry which is preliminary data.</text>
</comment>
<dbReference type="InterPro" id="IPR007568">
    <property type="entry name" value="RTA1"/>
</dbReference>
<accession>A0AAW1PF86</accession>
<dbReference type="Pfam" id="PF04479">
    <property type="entry name" value="RTA1"/>
    <property type="match status" value="1"/>
</dbReference>
<dbReference type="EMBL" id="JALJOQ010000025">
    <property type="protein sequence ID" value="KAK9808269.1"/>
    <property type="molecule type" value="Genomic_DNA"/>
</dbReference>
<dbReference type="AlphaFoldDB" id="A0AAW1PF86"/>
<reference evidence="6 7" key="1">
    <citation type="journal article" date="2024" name="Nat. Commun.">
        <title>Phylogenomics reveals the evolutionary origins of lichenization in chlorophyte algae.</title>
        <authorList>
            <person name="Puginier C."/>
            <person name="Libourel C."/>
            <person name="Otte J."/>
            <person name="Skaloud P."/>
            <person name="Haon M."/>
            <person name="Grisel S."/>
            <person name="Petersen M."/>
            <person name="Berrin J.G."/>
            <person name="Delaux P.M."/>
            <person name="Dal Grande F."/>
            <person name="Keller J."/>
        </authorList>
    </citation>
    <scope>NUCLEOTIDE SEQUENCE [LARGE SCALE GENOMIC DNA]</scope>
    <source>
        <strain evidence="6 7">SAG 2036</strain>
    </source>
</reference>
<evidence type="ECO:0000256" key="2">
    <source>
        <dbReference type="ARBA" id="ARBA00022692"/>
    </source>
</evidence>
<keyword evidence="4 5" id="KW-0472">Membrane</keyword>
<protein>
    <submittedName>
        <fullName evidence="6">Uncharacterized protein</fullName>
    </submittedName>
</protein>
<proteinExistence type="predicted"/>
<dbReference type="Proteomes" id="UP001465755">
    <property type="component" value="Unassembled WGS sequence"/>
</dbReference>
<dbReference type="GO" id="GO:0016020">
    <property type="term" value="C:membrane"/>
    <property type="evidence" value="ECO:0007669"/>
    <property type="project" value="UniProtKB-SubCell"/>
</dbReference>
<keyword evidence="3 5" id="KW-1133">Transmembrane helix</keyword>
<feature type="transmembrane region" description="Helical" evidence="5">
    <location>
        <begin position="45"/>
        <end position="68"/>
    </location>
</feature>
<keyword evidence="7" id="KW-1185">Reference proteome</keyword>